<dbReference type="Pfam" id="PF07510">
    <property type="entry name" value="GmrSD_C"/>
    <property type="match status" value="1"/>
</dbReference>
<dbReference type="RefSeq" id="WP_132197448.1">
    <property type="nucleotide sequence ID" value="NZ_SLWM01000045.1"/>
</dbReference>
<dbReference type="PANTHER" id="PTHR24094:SF15">
    <property type="entry name" value="AMP-DEPENDENT SYNTHETASE_LIGASE DOMAIN-CONTAINING PROTEIN-RELATED"/>
    <property type="match status" value="1"/>
</dbReference>
<name>A0ABY2B6I5_9ACTN</name>
<dbReference type="Proteomes" id="UP000295818">
    <property type="component" value="Unassembled WGS sequence"/>
</dbReference>
<evidence type="ECO:0000313" key="4">
    <source>
        <dbReference type="EMBL" id="TCO08541.1"/>
    </source>
</evidence>
<dbReference type="InterPro" id="IPR011089">
    <property type="entry name" value="GmrSD_C"/>
</dbReference>
<evidence type="ECO:0000256" key="1">
    <source>
        <dbReference type="SAM" id="MobiDB-lite"/>
    </source>
</evidence>
<organism evidence="4 5">
    <name type="scientific">Kribbella orskensis</name>
    <dbReference type="NCBI Taxonomy" id="2512216"/>
    <lineage>
        <taxon>Bacteria</taxon>
        <taxon>Bacillati</taxon>
        <taxon>Actinomycetota</taxon>
        <taxon>Actinomycetes</taxon>
        <taxon>Propionibacteriales</taxon>
        <taxon>Kribbellaceae</taxon>
        <taxon>Kribbella</taxon>
    </lineage>
</organism>
<keyword evidence="2" id="KW-0732">Signal</keyword>
<keyword evidence="5" id="KW-1185">Reference proteome</keyword>
<comment type="caution">
    <text evidence="4">The sequence shown here is derived from an EMBL/GenBank/DDBJ whole genome shotgun (WGS) entry which is preliminary data.</text>
</comment>
<evidence type="ECO:0000256" key="2">
    <source>
        <dbReference type="SAM" id="SignalP"/>
    </source>
</evidence>
<reference evidence="4 5" key="1">
    <citation type="journal article" date="2015" name="Stand. Genomic Sci.">
        <title>Genomic Encyclopedia of Bacterial and Archaeal Type Strains, Phase III: the genomes of soil and plant-associated and newly described type strains.</title>
        <authorList>
            <person name="Whitman W.B."/>
            <person name="Woyke T."/>
            <person name="Klenk H.P."/>
            <person name="Zhou Y."/>
            <person name="Lilburn T.G."/>
            <person name="Beck B.J."/>
            <person name="De Vos P."/>
            <person name="Vandamme P."/>
            <person name="Eisen J.A."/>
            <person name="Garrity G."/>
            <person name="Hugenholtz P."/>
            <person name="Kyrpides N.C."/>
        </authorList>
    </citation>
    <scope>NUCLEOTIDE SEQUENCE [LARGE SCALE GENOMIC DNA]</scope>
    <source>
        <strain evidence="4 5">VKM Ac-2538</strain>
    </source>
</reference>
<protein>
    <submittedName>
        <fullName evidence="4">Uncharacterized protein DUF1524</fullName>
    </submittedName>
</protein>
<dbReference type="PANTHER" id="PTHR24094">
    <property type="entry name" value="SECRETED PROTEIN"/>
    <property type="match status" value="1"/>
</dbReference>
<gene>
    <name evidence="4" type="ORF">EV644_1457</name>
</gene>
<feature type="domain" description="GmrSD restriction endonucleases C-terminal" evidence="3">
    <location>
        <begin position="97"/>
        <end position="229"/>
    </location>
</feature>
<proteinExistence type="predicted"/>
<feature type="region of interest" description="Disordered" evidence="1">
    <location>
        <begin position="23"/>
        <end position="48"/>
    </location>
</feature>
<feature type="chain" id="PRO_5046839211" evidence="2">
    <location>
        <begin position="20"/>
        <end position="241"/>
    </location>
</feature>
<accession>A0ABY2B6I5</accession>
<dbReference type="PROSITE" id="PS51257">
    <property type="entry name" value="PROKAR_LIPOPROTEIN"/>
    <property type="match status" value="1"/>
</dbReference>
<feature type="signal peptide" evidence="2">
    <location>
        <begin position="1"/>
        <end position="19"/>
    </location>
</feature>
<evidence type="ECO:0000313" key="5">
    <source>
        <dbReference type="Proteomes" id="UP000295818"/>
    </source>
</evidence>
<dbReference type="EMBL" id="SLWM01000045">
    <property type="protein sequence ID" value="TCO08541.1"/>
    <property type="molecule type" value="Genomic_DNA"/>
</dbReference>
<evidence type="ECO:0000259" key="3">
    <source>
        <dbReference type="Pfam" id="PF07510"/>
    </source>
</evidence>
<sequence>MRTLLAALILLGFAATGCAHPAAGADPAGSTPQSRTPPTRSPAAAQPASRAAKLISVELRQIRVIAARPDVPSYKRDLFGQTWTDDHAGRGGHNGCDTRNDVLAAQLTAVRYRARSRCVVIAGTLPTDPYTGRRIEFRKATATKVQIDHLYPLARAWDMGAARWPPQRRVDFANDEAANLLAVDGPANASKNDDGPGEWLPINRSYRCTYVLRYLEVARKYTLPITAADRNAAQAITQTCQ</sequence>